<protein>
    <recommendedName>
        <fullName evidence="7">Small auxin up regulated protein</fullName>
    </recommendedName>
</protein>
<proteinExistence type="inferred from homology"/>
<dbReference type="Pfam" id="PF02519">
    <property type="entry name" value="Auxin_inducible"/>
    <property type="match status" value="1"/>
</dbReference>
<dbReference type="AlphaFoldDB" id="A0AAV5IEV8"/>
<evidence type="ECO:0000256" key="2">
    <source>
        <dbReference type="ARBA" id="ARBA00022473"/>
    </source>
</evidence>
<gene>
    <name evidence="5" type="ORF">SLEP1_g9465</name>
</gene>
<dbReference type="InterPro" id="IPR003676">
    <property type="entry name" value="SAUR_fam"/>
</dbReference>
<evidence type="ECO:0000256" key="4">
    <source>
        <dbReference type="SAM" id="MobiDB-lite"/>
    </source>
</evidence>
<keyword evidence="2" id="KW-0217">Developmental protein</keyword>
<evidence type="ECO:0000256" key="3">
    <source>
        <dbReference type="ARBA" id="ARBA00022604"/>
    </source>
</evidence>
<evidence type="ECO:0000256" key="1">
    <source>
        <dbReference type="ARBA" id="ARBA00006974"/>
    </source>
</evidence>
<dbReference type="PANTHER" id="PTHR31374">
    <property type="entry name" value="AUXIN-INDUCED PROTEIN-LIKE-RELATED"/>
    <property type="match status" value="1"/>
</dbReference>
<keyword evidence="3" id="KW-0341">Growth regulation</keyword>
<organism evidence="5 6">
    <name type="scientific">Rubroshorea leprosula</name>
    <dbReference type="NCBI Taxonomy" id="152421"/>
    <lineage>
        <taxon>Eukaryota</taxon>
        <taxon>Viridiplantae</taxon>
        <taxon>Streptophyta</taxon>
        <taxon>Embryophyta</taxon>
        <taxon>Tracheophyta</taxon>
        <taxon>Spermatophyta</taxon>
        <taxon>Magnoliopsida</taxon>
        <taxon>eudicotyledons</taxon>
        <taxon>Gunneridae</taxon>
        <taxon>Pentapetalae</taxon>
        <taxon>rosids</taxon>
        <taxon>malvids</taxon>
        <taxon>Malvales</taxon>
        <taxon>Dipterocarpaceae</taxon>
        <taxon>Rubroshorea</taxon>
    </lineage>
</organism>
<evidence type="ECO:0008006" key="7">
    <source>
        <dbReference type="Google" id="ProtNLM"/>
    </source>
</evidence>
<dbReference type="EMBL" id="BPVZ01000010">
    <property type="protein sequence ID" value="GKU96201.1"/>
    <property type="molecule type" value="Genomic_DNA"/>
</dbReference>
<sequence length="177" mass="19480">MEGSKGKSKRSSGNLIIKTWERCKCLGLARKSSSSLTTLALTKKSKSWPQMKDVTGISEDRGSKPLKKRRAGKEKGCFSVYVGQEKQRFVIKTEYANHPLFRVLLEEAESEYGFNSGGPLVLPCNVDLFCKVLLAIDDGGSDDVPRQWGCGFPKGHSGYRLLSSPMIAINQSQSICS</sequence>
<accession>A0AAV5IEV8</accession>
<keyword evidence="6" id="KW-1185">Reference proteome</keyword>
<comment type="similarity">
    <text evidence="1">Belongs to the ARG7 family.</text>
</comment>
<dbReference type="GO" id="GO:0009733">
    <property type="term" value="P:response to auxin"/>
    <property type="evidence" value="ECO:0007669"/>
    <property type="project" value="InterPro"/>
</dbReference>
<evidence type="ECO:0000313" key="6">
    <source>
        <dbReference type="Proteomes" id="UP001054252"/>
    </source>
</evidence>
<comment type="caution">
    <text evidence="5">The sequence shown here is derived from an EMBL/GenBank/DDBJ whole genome shotgun (WGS) entry which is preliminary data.</text>
</comment>
<name>A0AAV5IEV8_9ROSI</name>
<dbReference type="Proteomes" id="UP001054252">
    <property type="component" value="Unassembled WGS sequence"/>
</dbReference>
<dbReference type="PANTHER" id="PTHR31374:SF118">
    <property type="entry name" value="OS01G0924966 PROTEIN"/>
    <property type="match status" value="1"/>
</dbReference>
<feature type="region of interest" description="Disordered" evidence="4">
    <location>
        <begin position="51"/>
        <end position="70"/>
    </location>
</feature>
<reference evidence="5 6" key="1">
    <citation type="journal article" date="2021" name="Commun. Biol.">
        <title>The genome of Shorea leprosula (Dipterocarpaceae) highlights the ecological relevance of drought in aseasonal tropical rainforests.</title>
        <authorList>
            <person name="Ng K.K.S."/>
            <person name="Kobayashi M.J."/>
            <person name="Fawcett J.A."/>
            <person name="Hatakeyama M."/>
            <person name="Paape T."/>
            <person name="Ng C.H."/>
            <person name="Ang C.C."/>
            <person name="Tnah L.H."/>
            <person name="Lee C.T."/>
            <person name="Nishiyama T."/>
            <person name="Sese J."/>
            <person name="O'Brien M.J."/>
            <person name="Copetti D."/>
            <person name="Mohd Noor M.I."/>
            <person name="Ong R.C."/>
            <person name="Putra M."/>
            <person name="Sireger I.Z."/>
            <person name="Indrioko S."/>
            <person name="Kosugi Y."/>
            <person name="Izuno A."/>
            <person name="Isagi Y."/>
            <person name="Lee S.L."/>
            <person name="Shimizu K.K."/>
        </authorList>
    </citation>
    <scope>NUCLEOTIDE SEQUENCE [LARGE SCALE GENOMIC DNA]</scope>
    <source>
        <strain evidence="5">214</strain>
    </source>
</reference>
<evidence type="ECO:0000313" key="5">
    <source>
        <dbReference type="EMBL" id="GKU96201.1"/>
    </source>
</evidence>